<accession>C8XBQ8</accession>
<dbReference type="FunCoup" id="C8XBQ8">
    <property type="interactions" value="337"/>
</dbReference>
<evidence type="ECO:0000259" key="17">
    <source>
        <dbReference type="Pfam" id="PF00425"/>
    </source>
</evidence>
<dbReference type="Pfam" id="PF00425">
    <property type="entry name" value="Chorismate_bind"/>
    <property type="match status" value="1"/>
</dbReference>
<dbReference type="InterPro" id="IPR019999">
    <property type="entry name" value="Anth_synth_I-like"/>
</dbReference>
<keyword evidence="9 15" id="KW-0822">Tryptophan biosynthesis</keyword>
<dbReference type="GO" id="GO:0000162">
    <property type="term" value="P:L-tryptophan biosynthetic process"/>
    <property type="evidence" value="ECO:0007669"/>
    <property type="project" value="UniProtKB-UniPathway"/>
</dbReference>
<dbReference type="UniPathway" id="UPA00035">
    <property type="reaction ID" value="UER00040"/>
</dbReference>
<dbReference type="PANTHER" id="PTHR11236">
    <property type="entry name" value="AMINOBENZOATE/ANTHRANILATE SYNTHASE"/>
    <property type="match status" value="1"/>
</dbReference>
<keyword evidence="7 15" id="KW-0028">Amino-acid biosynthesis</keyword>
<dbReference type="eggNOG" id="COG0147">
    <property type="taxonomic scope" value="Bacteria"/>
</dbReference>
<dbReference type="AlphaFoldDB" id="C8XBQ8"/>
<name>C8XBQ8_NAKMY</name>
<evidence type="ECO:0000256" key="3">
    <source>
        <dbReference type="ARBA" id="ARBA00009562"/>
    </source>
</evidence>
<dbReference type="STRING" id="479431.Namu_3078"/>
<evidence type="ECO:0000256" key="7">
    <source>
        <dbReference type="ARBA" id="ARBA00022605"/>
    </source>
</evidence>
<evidence type="ECO:0000256" key="10">
    <source>
        <dbReference type="ARBA" id="ARBA00022842"/>
    </source>
</evidence>
<reference evidence="19 20" key="2">
    <citation type="journal article" date="2010" name="Stand. Genomic Sci.">
        <title>Complete genome sequence of Nakamurella multipartita type strain (Y-104).</title>
        <authorList>
            <person name="Tice H."/>
            <person name="Mayilraj S."/>
            <person name="Sims D."/>
            <person name="Lapidus A."/>
            <person name="Nolan M."/>
            <person name="Lucas S."/>
            <person name="Glavina Del Rio T."/>
            <person name="Copeland A."/>
            <person name="Cheng J.F."/>
            <person name="Meincke L."/>
            <person name="Bruce D."/>
            <person name="Goodwin L."/>
            <person name="Pitluck S."/>
            <person name="Ivanova N."/>
            <person name="Mavromatis K."/>
            <person name="Ovchinnikova G."/>
            <person name="Pati A."/>
            <person name="Chen A."/>
            <person name="Palaniappan K."/>
            <person name="Land M."/>
            <person name="Hauser L."/>
            <person name="Chang Y.J."/>
            <person name="Jeffries C.D."/>
            <person name="Detter J.C."/>
            <person name="Brettin T."/>
            <person name="Rohde M."/>
            <person name="Goker M."/>
            <person name="Bristow J."/>
            <person name="Eisen J.A."/>
            <person name="Markowitz V."/>
            <person name="Hugenholtz P."/>
            <person name="Kyrpides N.C."/>
            <person name="Klenk H.P."/>
            <person name="Chen F."/>
        </authorList>
    </citation>
    <scope>NUCLEOTIDE SEQUENCE [LARGE SCALE GENOMIC DNA]</scope>
    <source>
        <strain evidence="20">ATCC 700099 / DSM 44233 / CIP 104796 / JCM 9543 / NBRC 105858 / Y-104</strain>
    </source>
</reference>
<reference evidence="20" key="1">
    <citation type="submission" date="2009-09" db="EMBL/GenBank/DDBJ databases">
        <title>The complete genome of Nakamurella multipartita DSM 44233.</title>
        <authorList>
            <consortium name="US DOE Joint Genome Institute (JGI-PGF)"/>
            <person name="Lucas S."/>
            <person name="Copeland A."/>
            <person name="Lapidus A."/>
            <person name="Glavina del Rio T."/>
            <person name="Dalin E."/>
            <person name="Tice H."/>
            <person name="Bruce D."/>
            <person name="Goodwin L."/>
            <person name="Pitluck S."/>
            <person name="Kyrpides N."/>
            <person name="Mavromatis K."/>
            <person name="Ivanova N."/>
            <person name="Ovchinnikova G."/>
            <person name="Sims D."/>
            <person name="Meincke L."/>
            <person name="Brettin T."/>
            <person name="Detter J.C."/>
            <person name="Han C."/>
            <person name="Larimer F."/>
            <person name="Land M."/>
            <person name="Hauser L."/>
            <person name="Markowitz V."/>
            <person name="Cheng J.-F."/>
            <person name="Hugenholtz P."/>
            <person name="Woyke T."/>
            <person name="Wu D."/>
            <person name="Klenk H.-P."/>
            <person name="Eisen J.A."/>
        </authorList>
    </citation>
    <scope>NUCLEOTIDE SEQUENCE [LARGE SCALE GENOMIC DNA]</scope>
    <source>
        <strain evidence="20">ATCC 700099 / DSM 44233 / CIP 104796 / JCM 9543 / NBRC 105858 / Y-104</strain>
    </source>
</reference>
<evidence type="ECO:0000256" key="11">
    <source>
        <dbReference type="ARBA" id="ARBA00023141"/>
    </source>
</evidence>
<comment type="cofactor">
    <cofactor evidence="1 15">
        <name>Mg(2+)</name>
        <dbReference type="ChEBI" id="CHEBI:18420"/>
    </cofactor>
</comment>
<evidence type="ECO:0000256" key="4">
    <source>
        <dbReference type="ARBA" id="ARBA00011575"/>
    </source>
</evidence>
<proteinExistence type="inferred from homology"/>
<dbReference type="KEGG" id="nml:Namu_3078"/>
<organism evidence="19 20">
    <name type="scientific">Nakamurella multipartita (strain ATCC 700099 / DSM 44233 / CIP 104796 / JCM 9543 / NBRC 105858 / Y-104)</name>
    <name type="common">Microsphaera multipartita</name>
    <dbReference type="NCBI Taxonomy" id="479431"/>
    <lineage>
        <taxon>Bacteria</taxon>
        <taxon>Bacillati</taxon>
        <taxon>Actinomycetota</taxon>
        <taxon>Actinomycetes</taxon>
        <taxon>Nakamurellales</taxon>
        <taxon>Nakamurellaceae</taxon>
        <taxon>Nakamurella</taxon>
    </lineage>
</organism>
<dbReference type="Pfam" id="PF04715">
    <property type="entry name" value="Anth_synt_I_N"/>
    <property type="match status" value="1"/>
</dbReference>
<evidence type="ECO:0000256" key="6">
    <source>
        <dbReference type="ARBA" id="ARBA00020653"/>
    </source>
</evidence>
<dbReference type="Proteomes" id="UP000002218">
    <property type="component" value="Chromosome"/>
</dbReference>
<keyword evidence="10 15" id="KW-0460">Magnesium</keyword>
<evidence type="ECO:0000256" key="2">
    <source>
        <dbReference type="ARBA" id="ARBA00004873"/>
    </source>
</evidence>
<evidence type="ECO:0000256" key="5">
    <source>
        <dbReference type="ARBA" id="ARBA00012266"/>
    </source>
</evidence>
<dbReference type="PRINTS" id="PR00095">
    <property type="entry name" value="ANTSNTHASEI"/>
</dbReference>
<evidence type="ECO:0000256" key="12">
    <source>
        <dbReference type="ARBA" id="ARBA00023239"/>
    </source>
</evidence>
<evidence type="ECO:0000256" key="8">
    <source>
        <dbReference type="ARBA" id="ARBA00022723"/>
    </source>
</evidence>
<evidence type="ECO:0000256" key="1">
    <source>
        <dbReference type="ARBA" id="ARBA00001946"/>
    </source>
</evidence>
<dbReference type="Gene3D" id="3.60.120.10">
    <property type="entry name" value="Anthranilate synthase"/>
    <property type="match status" value="1"/>
</dbReference>
<dbReference type="GO" id="GO:0004049">
    <property type="term" value="F:anthranilate synthase activity"/>
    <property type="evidence" value="ECO:0007669"/>
    <property type="project" value="UniProtKB-EC"/>
</dbReference>
<feature type="region of interest" description="Disordered" evidence="16">
    <location>
        <begin position="1"/>
        <end position="24"/>
    </location>
</feature>
<keyword evidence="20" id="KW-1185">Reference proteome</keyword>
<comment type="catalytic activity">
    <reaction evidence="14 15">
        <text>chorismate + L-glutamine = anthranilate + pyruvate + L-glutamate + H(+)</text>
        <dbReference type="Rhea" id="RHEA:21732"/>
        <dbReference type="ChEBI" id="CHEBI:15361"/>
        <dbReference type="ChEBI" id="CHEBI:15378"/>
        <dbReference type="ChEBI" id="CHEBI:16567"/>
        <dbReference type="ChEBI" id="CHEBI:29748"/>
        <dbReference type="ChEBI" id="CHEBI:29985"/>
        <dbReference type="ChEBI" id="CHEBI:58359"/>
        <dbReference type="EC" id="4.1.3.27"/>
    </reaction>
</comment>
<evidence type="ECO:0000313" key="20">
    <source>
        <dbReference type="Proteomes" id="UP000002218"/>
    </source>
</evidence>
<comment type="similarity">
    <text evidence="3 15">Belongs to the anthranilate synthase component I family.</text>
</comment>
<feature type="domain" description="Chorismate-utilising enzyme C-terminal" evidence="17">
    <location>
        <begin position="253"/>
        <end position="510"/>
    </location>
</feature>
<dbReference type="InterPro" id="IPR015890">
    <property type="entry name" value="Chorismate_C"/>
</dbReference>
<comment type="pathway">
    <text evidence="2 15">Amino-acid biosynthesis; L-tryptophan biosynthesis; L-tryptophan from chorismate: step 1/5.</text>
</comment>
<dbReference type="EC" id="4.1.3.27" evidence="5 15"/>
<evidence type="ECO:0000256" key="16">
    <source>
        <dbReference type="SAM" id="MobiDB-lite"/>
    </source>
</evidence>
<dbReference type="InterPro" id="IPR005256">
    <property type="entry name" value="Anth_synth_I_PabB"/>
</dbReference>
<dbReference type="NCBIfam" id="NF010086">
    <property type="entry name" value="PRK13571.1"/>
    <property type="match status" value="1"/>
</dbReference>
<evidence type="ECO:0000256" key="9">
    <source>
        <dbReference type="ARBA" id="ARBA00022822"/>
    </source>
</evidence>
<comment type="subunit">
    <text evidence="4 15">Heterotetramer consisting of two non-identical subunits: a beta subunit (TrpG) and a large alpha subunit (TrpE).</text>
</comment>
<dbReference type="NCBIfam" id="TIGR00564">
    <property type="entry name" value="trpE_most"/>
    <property type="match status" value="1"/>
</dbReference>
<protein>
    <recommendedName>
        <fullName evidence="6 15">Anthranilate synthase component 1</fullName>
        <ecNumber evidence="5 15">4.1.3.27</ecNumber>
    </recommendedName>
</protein>
<keyword evidence="12 15" id="KW-0456">Lyase</keyword>
<dbReference type="HOGENOM" id="CLU_006493_9_3_11"/>
<dbReference type="InterPro" id="IPR005801">
    <property type="entry name" value="ADC_synthase"/>
</dbReference>
<dbReference type="InterPro" id="IPR006805">
    <property type="entry name" value="Anth_synth_I_N"/>
</dbReference>
<comment type="function">
    <text evidence="13 15">Part of a heterotetrameric complex that catalyzes the two-step biosynthesis of anthranilate, an intermediate in the biosynthesis of L-tryptophan. In the first step, the glutamine-binding beta subunit (TrpG) of anthranilate synthase (AS) provides the glutamine amidotransferase activity which generates ammonia as a substrate that, along with chorismate, is used in the second step, catalyzed by the large alpha subunit of AS (TrpE) to produce anthranilate. In the absence of TrpG, TrpE can synthesize anthranilate directly from chorismate and high concentrations of ammonia.</text>
</comment>
<dbReference type="GO" id="GO:0046872">
    <property type="term" value="F:metal ion binding"/>
    <property type="evidence" value="ECO:0007669"/>
    <property type="project" value="UniProtKB-KW"/>
</dbReference>
<evidence type="ECO:0000259" key="18">
    <source>
        <dbReference type="Pfam" id="PF04715"/>
    </source>
</evidence>
<sequence precursor="true">MTGMSVSTPAPPRAAQPGLGEISPSREEFRELARDRRVIPVTRRLLADTITPVSLYATLAGDRPGTFLLESAENGRSWSRWSFVGVSAPAVLTERDGQATWLGTPPAGLPTSGDPLRVLDESLRFLHTEPLAGLPPLTGGLVGYLGYDVVRRWEKIDTAASATRPPAPADPEIPELVMLLATDLAALDHHAGTVTLIANAVNWDGTDARVDQTYDHAVARLHEMSRTLAQPRSLPAAHFTARTPPVRRRTESAEYQANVDVAKEHIRAGDAFQIVLSQRFDVPTEADPLDIYRVLRATNPSPYMYLLRLPTPDGGSFSVVGSSPEALVTVREGLVTMHPIAGTRPRGHTEEDDVWLAKDLLADEKERSEHVMLVDLGRNDLGRVCAPGTVKVVDFFTIERYSHVMHIVSTVTGQLAADRTAYDALAACFPAGTLSGAPKPRAMQIINELEPLRRGVYGGVVGYLDFAGDADTAITIRTALVVDGTAYVQAGAGVVADSVPENEDAECRNKAAAVIAAVGAAATMQVVGATQVIGD</sequence>
<dbReference type="InParanoid" id="C8XBQ8"/>
<feature type="domain" description="Anthranilate synthase component I N-terminal" evidence="18">
    <location>
        <begin position="48"/>
        <end position="196"/>
    </location>
</feature>
<dbReference type="EMBL" id="CP001737">
    <property type="protein sequence ID" value="ACV79412.1"/>
    <property type="molecule type" value="Genomic_DNA"/>
</dbReference>
<dbReference type="SUPFAM" id="SSF56322">
    <property type="entry name" value="ADC synthase"/>
    <property type="match status" value="1"/>
</dbReference>
<evidence type="ECO:0000256" key="13">
    <source>
        <dbReference type="ARBA" id="ARBA00025634"/>
    </source>
</evidence>
<evidence type="ECO:0000313" key="19">
    <source>
        <dbReference type="EMBL" id="ACV79412.1"/>
    </source>
</evidence>
<dbReference type="RefSeq" id="WP_015748280.1">
    <property type="nucleotide sequence ID" value="NC_013235.1"/>
</dbReference>
<evidence type="ECO:0000256" key="14">
    <source>
        <dbReference type="ARBA" id="ARBA00047683"/>
    </source>
</evidence>
<evidence type="ECO:0000256" key="15">
    <source>
        <dbReference type="RuleBase" id="RU364045"/>
    </source>
</evidence>
<keyword evidence="8 15" id="KW-0479">Metal-binding</keyword>
<gene>
    <name evidence="15" type="primary">trpE</name>
    <name evidence="19" type="ordered locus">Namu_3078</name>
</gene>
<keyword evidence="11 15" id="KW-0057">Aromatic amino acid biosynthesis</keyword>
<dbReference type="PANTHER" id="PTHR11236:SF46">
    <property type="entry name" value="ANTHRANILATE SYNTHASE COMPONENT 1"/>
    <property type="match status" value="1"/>
</dbReference>